<organism evidence="1 2">
    <name type="scientific">Lysinibacillus fusiformis</name>
    <dbReference type="NCBI Taxonomy" id="28031"/>
    <lineage>
        <taxon>Bacteria</taxon>
        <taxon>Bacillati</taxon>
        <taxon>Bacillota</taxon>
        <taxon>Bacilli</taxon>
        <taxon>Bacillales</taxon>
        <taxon>Bacillaceae</taxon>
        <taxon>Lysinibacillus</taxon>
    </lineage>
</organism>
<gene>
    <name evidence="1" type="ORF">SAMN02787113_01967</name>
</gene>
<dbReference type="Proteomes" id="UP000199410">
    <property type="component" value="Unassembled WGS sequence"/>
</dbReference>
<dbReference type="EMBL" id="FOEL01000006">
    <property type="protein sequence ID" value="SEQ59362.1"/>
    <property type="molecule type" value="Genomic_DNA"/>
</dbReference>
<evidence type="ECO:0000313" key="1">
    <source>
        <dbReference type="EMBL" id="SEQ59362.1"/>
    </source>
</evidence>
<evidence type="ECO:0000313" key="2">
    <source>
        <dbReference type="Proteomes" id="UP000199410"/>
    </source>
</evidence>
<name>A0A1H9HAK4_9BACI</name>
<protein>
    <recommendedName>
        <fullName evidence="3">DUF2634 domain-containing protein</fullName>
    </recommendedName>
</protein>
<reference evidence="1 2" key="1">
    <citation type="submission" date="2016-10" db="EMBL/GenBank/DDBJ databases">
        <authorList>
            <person name="Varghese N."/>
            <person name="Submissions S."/>
        </authorList>
    </citation>
    <scope>NUCLEOTIDE SEQUENCE [LARGE SCALE GENOMIC DNA]</scope>
    <source>
        <strain evidence="1 2">TC-13</strain>
    </source>
</reference>
<proteinExistence type="predicted"/>
<dbReference type="Pfam" id="PF10934">
    <property type="entry name" value="Sheath_initiator"/>
    <property type="match status" value="1"/>
</dbReference>
<dbReference type="InterPro" id="IPR020288">
    <property type="entry name" value="Sheath_initiator"/>
</dbReference>
<dbReference type="AlphaFoldDB" id="A0A1H9HAK4"/>
<accession>A0A1H9HAK4</accession>
<dbReference type="RefSeq" id="WP_170844103.1">
    <property type="nucleotide sequence ID" value="NZ_FMVP01000006.1"/>
</dbReference>
<evidence type="ECO:0008006" key="3">
    <source>
        <dbReference type="Google" id="ProtNLM"/>
    </source>
</evidence>
<comment type="caution">
    <text evidence="1">The sequence shown here is derived from an EMBL/GenBank/DDBJ whole genome shotgun (WGS) entry which is preliminary data.</text>
</comment>
<sequence>MFPDDDLEYIIDGELADEGLNIFDGKAFLFDFETGDFVYKNGAPVLLEGKEALKAWIEKCIRTVKYRAIVHSNLEYGPQIDDLIGSVLPTDFVKAEIEREITEALLRNPFITSVVDFSFEVEGSRLIANLTVNSTYDDEVLEVNT</sequence>